<dbReference type="Gene3D" id="3.90.1680.10">
    <property type="entry name" value="SOS response associated peptidase-like"/>
    <property type="match status" value="1"/>
</dbReference>
<organism evidence="9 10">
    <name type="scientific">Desulfofundulus thermosubterraneus DSM 16057</name>
    <dbReference type="NCBI Taxonomy" id="1121432"/>
    <lineage>
        <taxon>Bacteria</taxon>
        <taxon>Bacillati</taxon>
        <taxon>Bacillota</taxon>
        <taxon>Clostridia</taxon>
        <taxon>Eubacteriales</taxon>
        <taxon>Peptococcaceae</taxon>
        <taxon>Desulfofundulus</taxon>
    </lineage>
</organism>
<evidence type="ECO:0000256" key="3">
    <source>
        <dbReference type="ARBA" id="ARBA00022763"/>
    </source>
</evidence>
<accession>A0A1M6ET10</accession>
<name>A0A1M6ET10_9FIRM</name>
<keyword evidence="7" id="KW-0456">Lyase</keyword>
<evidence type="ECO:0000256" key="5">
    <source>
        <dbReference type="ARBA" id="ARBA00023124"/>
    </source>
</evidence>
<dbReference type="Pfam" id="PF02586">
    <property type="entry name" value="SRAP"/>
    <property type="match status" value="1"/>
</dbReference>
<keyword evidence="2 8" id="KW-0645">Protease</keyword>
<dbReference type="GO" id="GO:0003697">
    <property type="term" value="F:single-stranded DNA binding"/>
    <property type="evidence" value="ECO:0007669"/>
    <property type="project" value="InterPro"/>
</dbReference>
<gene>
    <name evidence="9" type="ORF">SAMN02745219_01266</name>
</gene>
<keyword evidence="6" id="KW-0238">DNA-binding</keyword>
<dbReference type="PANTHER" id="PTHR13604">
    <property type="entry name" value="DC12-RELATED"/>
    <property type="match status" value="1"/>
</dbReference>
<dbReference type="GO" id="GO:0006508">
    <property type="term" value="P:proteolysis"/>
    <property type="evidence" value="ECO:0007669"/>
    <property type="project" value="UniProtKB-KW"/>
</dbReference>
<dbReference type="STRING" id="1121432.SAMN02745219_01266"/>
<dbReference type="SUPFAM" id="SSF143081">
    <property type="entry name" value="BB1717-like"/>
    <property type="match status" value="1"/>
</dbReference>
<reference evidence="10" key="1">
    <citation type="submission" date="2016-11" db="EMBL/GenBank/DDBJ databases">
        <authorList>
            <person name="Varghese N."/>
            <person name="Submissions S."/>
        </authorList>
    </citation>
    <scope>NUCLEOTIDE SEQUENCE [LARGE SCALE GENOMIC DNA]</scope>
    <source>
        <strain evidence="10">DSM 16057</strain>
    </source>
</reference>
<evidence type="ECO:0000256" key="6">
    <source>
        <dbReference type="ARBA" id="ARBA00023125"/>
    </source>
</evidence>
<dbReference type="Proteomes" id="UP000184529">
    <property type="component" value="Unassembled WGS sequence"/>
</dbReference>
<evidence type="ECO:0000313" key="9">
    <source>
        <dbReference type="EMBL" id="SHI88545.1"/>
    </source>
</evidence>
<dbReference type="GO" id="GO:0008233">
    <property type="term" value="F:peptidase activity"/>
    <property type="evidence" value="ECO:0007669"/>
    <property type="project" value="UniProtKB-KW"/>
</dbReference>
<dbReference type="GO" id="GO:0016829">
    <property type="term" value="F:lyase activity"/>
    <property type="evidence" value="ECO:0007669"/>
    <property type="project" value="UniProtKB-KW"/>
</dbReference>
<evidence type="ECO:0000313" key="10">
    <source>
        <dbReference type="Proteomes" id="UP000184529"/>
    </source>
</evidence>
<keyword evidence="3" id="KW-0227">DNA damage</keyword>
<dbReference type="GO" id="GO:0106300">
    <property type="term" value="P:protein-DNA covalent cross-linking repair"/>
    <property type="evidence" value="ECO:0007669"/>
    <property type="project" value="InterPro"/>
</dbReference>
<proteinExistence type="inferred from homology"/>
<protein>
    <recommendedName>
        <fullName evidence="8">Abasic site processing protein</fullName>
        <ecNumber evidence="8">3.4.-.-</ecNumber>
    </recommendedName>
</protein>
<dbReference type="EC" id="3.4.-.-" evidence="8"/>
<evidence type="ECO:0000256" key="4">
    <source>
        <dbReference type="ARBA" id="ARBA00022801"/>
    </source>
</evidence>
<keyword evidence="4 8" id="KW-0378">Hydrolase</keyword>
<sequence length="169" mass="19692">MCWGLIPHWAKDASRGSKLINARAETVLTKPSFRDSFRFRRRCLVPADGFYEWKREGKKSTPYRIALPGKEVFAFAGLWDRWDSPEGSVFSFTIITTEANESMKEIHNRMPVILSDEEEYIEWLETGDLRALKKILRPYEGRLHIYPVSKLVNSPKNDMPELILEETAR</sequence>
<evidence type="ECO:0000256" key="7">
    <source>
        <dbReference type="ARBA" id="ARBA00023239"/>
    </source>
</evidence>
<dbReference type="InterPro" id="IPR036590">
    <property type="entry name" value="SRAP-like"/>
</dbReference>
<dbReference type="InterPro" id="IPR003738">
    <property type="entry name" value="SRAP"/>
</dbReference>
<evidence type="ECO:0000256" key="8">
    <source>
        <dbReference type="RuleBase" id="RU364100"/>
    </source>
</evidence>
<dbReference type="AlphaFoldDB" id="A0A1M6ET10"/>
<evidence type="ECO:0000256" key="2">
    <source>
        <dbReference type="ARBA" id="ARBA00022670"/>
    </source>
</evidence>
<comment type="similarity">
    <text evidence="1 8">Belongs to the SOS response-associated peptidase family.</text>
</comment>
<evidence type="ECO:0000256" key="1">
    <source>
        <dbReference type="ARBA" id="ARBA00008136"/>
    </source>
</evidence>
<dbReference type="PANTHER" id="PTHR13604:SF0">
    <property type="entry name" value="ABASIC SITE PROCESSING PROTEIN HMCES"/>
    <property type="match status" value="1"/>
</dbReference>
<dbReference type="EMBL" id="FQZM01000014">
    <property type="protein sequence ID" value="SHI88545.1"/>
    <property type="molecule type" value="Genomic_DNA"/>
</dbReference>
<keyword evidence="5" id="KW-0190">Covalent protein-DNA linkage</keyword>
<keyword evidence="10" id="KW-1185">Reference proteome</keyword>